<gene>
    <name evidence="1" type="ORF">K469DRAFT_576130</name>
</gene>
<accession>A0A6A6E4Q6</accession>
<dbReference type="OrthoDB" id="1678912at2759"/>
<proteinExistence type="predicted"/>
<dbReference type="Proteomes" id="UP000800200">
    <property type="component" value="Unassembled WGS sequence"/>
</dbReference>
<organism evidence="1 2">
    <name type="scientific">Zopfia rhizophila CBS 207.26</name>
    <dbReference type="NCBI Taxonomy" id="1314779"/>
    <lineage>
        <taxon>Eukaryota</taxon>
        <taxon>Fungi</taxon>
        <taxon>Dikarya</taxon>
        <taxon>Ascomycota</taxon>
        <taxon>Pezizomycotina</taxon>
        <taxon>Dothideomycetes</taxon>
        <taxon>Dothideomycetes incertae sedis</taxon>
        <taxon>Zopfiaceae</taxon>
        <taxon>Zopfia</taxon>
    </lineage>
</organism>
<feature type="non-terminal residue" evidence="1">
    <location>
        <position position="1"/>
    </location>
</feature>
<evidence type="ECO:0000313" key="2">
    <source>
        <dbReference type="Proteomes" id="UP000800200"/>
    </source>
</evidence>
<dbReference type="EMBL" id="ML994633">
    <property type="protein sequence ID" value="KAF2185498.1"/>
    <property type="molecule type" value="Genomic_DNA"/>
</dbReference>
<evidence type="ECO:0000313" key="1">
    <source>
        <dbReference type="EMBL" id="KAF2185498.1"/>
    </source>
</evidence>
<reference evidence="1" key="1">
    <citation type="journal article" date="2020" name="Stud. Mycol.">
        <title>101 Dothideomycetes genomes: a test case for predicting lifestyles and emergence of pathogens.</title>
        <authorList>
            <person name="Haridas S."/>
            <person name="Albert R."/>
            <person name="Binder M."/>
            <person name="Bloem J."/>
            <person name="Labutti K."/>
            <person name="Salamov A."/>
            <person name="Andreopoulos B."/>
            <person name="Baker S."/>
            <person name="Barry K."/>
            <person name="Bills G."/>
            <person name="Bluhm B."/>
            <person name="Cannon C."/>
            <person name="Castanera R."/>
            <person name="Culley D."/>
            <person name="Daum C."/>
            <person name="Ezra D."/>
            <person name="Gonzalez J."/>
            <person name="Henrissat B."/>
            <person name="Kuo A."/>
            <person name="Liang C."/>
            <person name="Lipzen A."/>
            <person name="Lutzoni F."/>
            <person name="Magnuson J."/>
            <person name="Mondo S."/>
            <person name="Nolan M."/>
            <person name="Ohm R."/>
            <person name="Pangilinan J."/>
            <person name="Park H.-J."/>
            <person name="Ramirez L."/>
            <person name="Alfaro M."/>
            <person name="Sun H."/>
            <person name="Tritt A."/>
            <person name="Yoshinaga Y."/>
            <person name="Zwiers L.-H."/>
            <person name="Turgeon B."/>
            <person name="Goodwin S."/>
            <person name="Spatafora J."/>
            <person name="Crous P."/>
            <person name="Grigoriev I."/>
        </authorList>
    </citation>
    <scope>NUCLEOTIDE SEQUENCE</scope>
    <source>
        <strain evidence="1">CBS 207.26</strain>
    </source>
</reference>
<name>A0A6A6E4Q6_9PEZI</name>
<sequence length="68" mass="8160">KICREFSPGLLCLIPFTLKALYYVSQDFYHRLIKEDINAFYVLVEEKRRFINRLSKFGTLILDMLLKD</sequence>
<dbReference type="AlphaFoldDB" id="A0A6A6E4Q6"/>
<keyword evidence="2" id="KW-1185">Reference proteome</keyword>
<protein>
    <submittedName>
        <fullName evidence="1">Uncharacterized protein</fullName>
    </submittedName>
</protein>